<comment type="catalytic activity">
    <reaction evidence="18">
        <text>an N(1)-methyladenosine in tRNA + 2-oxoglutarate + O2 = an adenosine in tRNA + formaldehyde + succinate + CO2</text>
        <dbReference type="Rhea" id="RHEA:54576"/>
        <dbReference type="Rhea" id="RHEA-COMP:10242"/>
        <dbReference type="Rhea" id="RHEA-COMP:12312"/>
        <dbReference type="ChEBI" id="CHEBI:15379"/>
        <dbReference type="ChEBI" id="CHEBI:16526"/>
        <dbReference type="ChEBI" id="CHEBI:16810"/>
        <dbReference type="ChEBI" id="CHEBI:16842"/>
        <dbReference type="ChEBI" id="CHEBI:30031"/>
        <dbReference type="ChEBI" id="CHEBI:74411"/>
        <dbReference type="ChEBI" id="CHEBI:74491"/>
    </reaction>
</comment>
<dbReference type="GO" id="GO:0005737">
    <property type="term" value="C:cytoplasm"/>
    <property type="evidence" value="ECO:0007669"/>
    <property type="project" value="UniProtKB-SubCell"/>
</dbReference>
<dbReference type="Proteomes" id="UP000626109">
    <property type="component" value="Unassembled WGS sequence"/>
</dbReference>
<comment type="catalytic activity">
    <reaction evidence="19">
        <text>an N(6)-methyladenosine in mRNA + 2-oxoglutarate + O2 = an adenosine in mRNA + formaldehyde + succinate + CO2</text>
        <dbReference type="Rhea" id="RHEA:49520"/>
        <dbReference type="Rhea" id="RHEA-COMP:12414"/>
        <dbReference type="Rhea" id="RHEA-COMP:12417"/>
        <dbReference type="ChEBI" id="CHEBI:15379"/>
        <dbReference type="ChEBI" id="CHEBI:16526"/>
        <dbReference type="ChEBI" id="CHEBI:16810"/>
        <dbReference type="ChEBI" id="CHEBI:16842"/>
        <dbReference type="ChEBI" id="CHEBI:30031"/>
        <dbReference type="ChEBI" id="CHEBI:74411"/>
        <dbReference type="ChEBI" id="CHEBI:74449"/>
        <dbReference type="EC" id="1.14.11.53"/>
    </reaction>
</comment>
<dbReference type="GO" id="GO:0008198">
    <property type="term" value="F:ferrous iron binding"/>
    <property type="evidence" value="ECO:0007669"/>
    <property type="project" value="TreeGrafter"/>
</dbReference>
<evidence type="ECO:0000256" key="17">
    <source>
        <dbReference type="ARBA" id="ARBA00046452"/>
    </source>
</evidence>
<gene>
    <name evidence="25" type="ORF">PGLA2088_LOCUS3265</name>
</gene>
<dbReference type="GO" id="GO:0016607">
    <property type="term" value="C:nuclear speck"/>
    <property type="evidence" value="ECO:0007669"/>
    <property type="project" value="UniProtKB-SubCell"/>
</dbReference>
<evidence type="ECO:0000256" key="11">
    <source>
        <dbReference type="ARBA" id="ARBA00023242"/>
    </source>
</evidence>
<evidence type="ECO:0000256" key="13">
    <source>
        <dbReference type="ARBA" id="ARBA00030546"/>
    </source>
</evidence>
<evidence type="ECO:0000256" key="21">
    <source>
        <dbReference type="ARBA" id="ARBA00049056"/>
    </source>
</evidence>
<dbReference type="GO" id="GO:1990931">
    <property type="term" value="F:mRNA N6-methyladenosine dioxygenase activity"/>
    <property type="evidence" value="ECO:0007669"/>
    <property type="project" value="UniProtKB-EC"/>
</dbReference>
<evidence type="ECO:0000313" key="26">
    <source>
        <dbReference type="Proteomes" id="UP000626109"/>
    </source>
</evidence>
<dbReference type="InterPro" id="IPR000253">
    <property type="entry name" value="FHA_dom"/>
</dbReference>
<sequence>MSLSLQLVPLQAGLGGPWLLPPVGSAPLTIGRKTSCELLMPEAHAYVSGEHCRVRSVVQESKFCVDLEDLSGNGTYVNGGKVGKGNHRNVCTGDEISLAKPSRRGGAIMFRLEVVSAAVSAAVPAAVPAAPPVAHPVVPAVSATKQATPLEGRSASGDLAAALAVSARQRQGENHRLQALFEAEKVRCASLQAELLEERRQLAEERRRRQESQAAKVLVHAQAAASRAGSSDALLKNNARKQGDCEELRESLRRISAEHAPLERAQLSAEEAAKRESRECVRLRAELQEELRCAERAALEKDQLKRQAEEAIGRQLELEAEVRREAAFNASLEDVKSPAVCSGFGQLVQLLSFRFMAAFQKGLGMGQVSGCNCFDQEALGAQPPKFRLISKWCQFHRPKFRRHYAWRQNFKINTSTDTMVMQLMPLWNKKHRLYESLGFPSGRLLSAAMDMDRFVREPADASSESFHEEFRRCLHGLYEQGIFQYDLIQPVGPGTPVVSTRVTRCLIGEPGITYKYLGLRMFAHPWKGEKTSESCSAMYQHNQELISKAEEQAAAVGCDAPPYSSCFNLTLINRMDPADSGAPNKLGAVSVSWHADSSLVDYSTITVYVAEHDATQDSFGLSPAKPSKPCDDPWRVALRHTPNVQGPDKSCPWEVAAQETAKPAKRRAKAKVHRVPIHDGDIYHLIGDFNHHNQHAVLAGSDAVLAVRRGTPVLGGSGTIRYSSTHRVALTEGHSYRSVKQRCSTALSVALADMIPAAAQVHEEQQCSLELEFEWIRQFFIQGKAHREALPWWHSKMDELVFLWRQFEVLTAQRLTLLRRAAAGKVGTSELDPFCLALKNGLQKRAELREAWRQREHDPLLKKQPANRQPLQCLFDAPSDAPHGAGSEALPHNVWPLVEEISQIQLQLHETKKVGKPWYQFVLNVYQGCAFQGGEVTLV</sequence>
<evidence type="ECO:0000256" key="10">
    <source>
        <dbReference type="ARBA" id="ARBA00023004"/>
    </source>
</evidence>
<dbReference type="EC" id="1.14.11.53" evidence="4"/>
<comment type="subunit">
    <text evidence="17">Monomer. May also exist as homodimer.</text>
</comment>
<evidence type="ECO:0000259" key="24">
    <source>
        <dbReference type="PROSITE" id="PS50006"/>
    </source>
</evidence>
<dbReference type="Gene3D" id="2.60.200.20">
    <property type="match status" value="1"/>
</dbReference>
<proteinExistence type="inferred from homology"/>
<dbReference type="InterPro" id="IPR037151">
    <property type="entry name" value="AlkB-like_sf"/>
</dbReference>
<dbReference type="InterPro" id="IPR024366">
    <property type="entry name" value="FTO_C"/>
</dbReference>
<dbReference type="SMART" id="SM01223">
    <property type="entry name" value="FTO_NTD"/>
    <property type="match status" value="1"/>
</dbReference>
<evidence type="ECO:0000256" key="12">
    <source>
        <dbReference type="ARBA" id="ARBA00030404"/>
    </source>
</evidence>
<dbReference type="Pfam" id="PF12934">
    <property type="entry name" value="FTO_CTD"/>
    <property type="match status" value="1"/>
</dbReference>
<comment type="similarity">
    <text evidence="3">Belongs to the fto family.</text>
</comment>
<dbReference type="GO" id="GO:0040014">
    <property type="term" value="P:regulation of multicellular organism growth"/>
    <property type="evidence" value="ECO:0007669"/>
    <property type="project" value="InterPro"/>
</dbReference>
<keyword evidence="7" id="KW-0479">Metal-binding</keyword>
<dbReference type="Pfam" id="PF00498">
    <property type="entry name" value="FHA"/>
    <property type="match status" value="1"/>
</dbReference>
<dbReference type="InterPro" id="IPR032868">
    <property type="entry name" value="FTO"/>
</dbReference>
<dbReference type="AlphaFoldDB" id="A0A813I3E5"/>
<dbReference type="Gene3D" id="1.20.58.1470">
    <property type="entry name" value="FTO C-terminal domain"/>
    <property type="match status" value="1"/>
</dbReference>
<evidence type="ECO:0000256" key="5">
    <source>
        <dbReference type="ARBA" id="ARBA00013477"/>
    </source>
</evidence>
<protein>
    <recommendedName>
        <fullName evidence="5">Alpha-ketoglutarate-dependent dioxygenase FTO</fullName>
        <ecNumber evidence="4">1.14.11.53</ecNumber>
    </recommendedName>
    <alternativeName>
        <fullName evidence="12">U6 small nuclear RNA (2'-O-methyladenosine-N(6)-)-demethylase FTO</fullName>
    </alternativeName>
    <alternativeName>
        <fullName evidence="13">U6 small nuclear RNA N(6)-methyladenosine-demethylase FTO</fullName>
    </alternativeName>
    <alternativeName>
        <fullName evidence="15">mRNA (2'-O-methyladenosine-N(6)-)-demethylase FTO</fullName>
    </alternativeName>
    <alternativeName>
        <fullName evidence="16">mRNA N(6)-methyladenosine demethylase FTO</fullName>
    </alternativeName>
    <alternativeName>
        <fullName evidence="14">tRNA N1-methyl adenine demethylase FTO</fullName>
    </alternativeName>
</protein>
<dbReference type="InterPro" id="IPR038413">
    <property type="entry name" value="FTO_C_sf"/>
</dbReference>
<dbReference type="GO" id="GO:0042245">
    <property type="term" value="P:RNA repair"/>
    <property type="evidence" value="ECO:0007669"/>
    <property type="project" value="InterPro"/>
</dbReference>
<comment type="catalytic activity">
    <reaction evidence="20">
        <text>a 5'-end (N(7)-methyl 5'-triphosphoguanosine)-(N(6),2'-O-dimethyladenosine) in U6 snRNA + 2-oxoglutarate + O2 = a 5'-end (N(7)-methyl 5'-triphosphoguanosine)-(2'-O-methyladenosine) in U6 snRNA + formaldehyde + succinate + CO2</text>
        <dbReference type="Rhea" id="RHEA:57904"/>
        <dbReference type="Rhea" id="RHEA-COMP:15030"/>
        <dbReference type="Rhea" id="RHEA-COMP:15031"/>
        <dbReference type="ChEBI" id="CHEBI:15379"/>
        <dbReference type="ChEBI" id="CHEBI:16526"/>
        <dbReference type="ChEBI" id="CHEBI:16810"/>
        <dbReference type="ChEBI" id="CHEBI:16842"/>
        <dbReference type="ChEBI" id="CHEBI:30031"/>
        <dbReference type="ChEBI" id="CHEBI:85958"/>
        <dbReference type="ChEBI" id="CHEBI:85959"/>
    </reaction>
</comment>
<evidence type="ECO:0000256" key="15">
    <source>
        <dbReference type="ARBA" id="ARBA00032169"/>
    </source>
</evidence>
<evidence type="ECO:0000256" key="23">
    <source>
        <dbReference type="SAM" id="Coils"/>
    </source>
</evidence>
<accession>A0A813I3E5</accession>
<evidence type="ECO:0000256" key="1">
    <source>
        <dbReference type="ARBA" id="ARBA00004324"/>
    </source>
</evidence>
<dbReference type="Pfam" id="PF12933">
    <property type="entry name" value="FTO_NTD"/>
    <property type="match status" value="1"/>
</dbReference>
<evidence type="ECO:0000256" key="7">
    <source>
        <dbReference type="ARBA" id="ARBA00022723"/>
    </source>
</evidence>
<dbReference type="SUPFAM" id="SSF49879">
    <property type="entry name" value="SMAD/FHA domain"/>
    <property type="match status" value="1"/>
</dbReference>
<keyword evidence="8" id="KW-0223">Dioxygenase</keyword>
<feature type="domain" description="FHA" evidence="24">
    <location>
        <begin position="28"/>
        <end position="82"/>
    </location>
</feature>
<name>A0A813I3E5_POLGL</name>
<evidence type="ECO:0000256" key="19">
    <source>
        <dbReference type="ARBA" id="ARBA00048158"/>
    </source>
</evidence>
<evidence type="ECO:0000313" key="25">
    <source>
        <dbReference type="EMBL" id="CAE8644684.1"/>
    </source>
</evidence>
<evidence type="ECO:0000256" key="2">
    <source>
        <dbReference type="ARBA" id="ARBA00004496"/>
    </source>
</evidence>
<evidence type="ECO:0000256" key="18">
    <source>
        <dbReference type="ARBA" id="ARBA00047457"/>
    </source>
</evidence>
<keyword evidence="23" id="KW-0175">Coiled coil</keyword>
<comment type="subcellular location">
    <subcellularLocation>
        <location evidence="2">Cytoplasm</location>
    </subcellularLocation>
    <subcellularLocation>
        <location evidence="1">Nucleus speckle</location>
    </subcellularLocation>
</comment>
<evidence type="ECO:0000256" key="9">
    <source>
        <dbReference type="ARBA" id="ARBA00023002"/>
    </source>
</evidence>
<comment type="catalytic activity">
    <reaction evidence="21">
        <text>N(6)-methyladenosine in U6 snRNA + 2-oxoglutarate + O2 = adenosine in U6 snRNA + formaldehyde + succinate + CO2</text>
        <dbReference type="Rhea" id="RHEA:57900"/>
        <dbReference type="Rhea" id="RHEA-COMP:13573"/>
        <dbReference type="Rhea" id="RHEA-COMP:13574"/>
        <dbReference type="ChEBI" id="CHEBI:15379"/>
        <dbReference type="ChEBI" id="CHEBI:16526"/>
        <dbReference type="ChEBI" id="CHEBI:16810"/>
        <dbReference type="ChEBI" id="CHEBI:16842"/>
        <dbReference type="ChEBI" id="CHEBI:30031"/>
        <dbReference type="ChEBI" id="CHEBI:74411"/>
        <dbReference type="ChEBI" id="CHEBI:74449"/>
    </reaction>
</comment>
<keyword evidence="11" id="KW-0539">Nucleus</keyword>
<keyword evidence="6" id="KW-0963">Cytoplasm</keyword>
<evidence type="ECO:0000256" key="14">
    <source>
        <dbReference type="ARBA" id="ARBA00030557"/>
    </source>
</evidence>
<evidence type="ECO:0000256" key="16">
    <source>
        <dbReference type="ARBA" id="ARBA00032950"/>
    </source>
</evidence>
<comment type="catalytic activity">
    <reaction evidence="22">
        <text>a 5'-end (N(7)-methyl 5'-triphosphoguanosine)-(N(6),2'-O-dimethyladenosine) in mRNA + 2-oxoglutarate + O2 = a 5'-end (N(7)-methyl 5'-triphosphoguanosine)-(2'-O-methyladenosine) in mRNA + formaldehyde + succinate + CO2</text>
        <dbReference type="Rhea" id="RHEA:57896"/>
        <dbReference type="Rhea" id="RHEA-COMP:11518"/>
        <dbReference type="Rhea" id="RHEA-COMP:11519"/>
        <dbReference type="ChEBI" id="CHEBI:15379"/>
        <dbReference type="ChEBI" id="CHEBI:16526"/>
        <dbReference type="ChEBI" id="CHEBI:16810"/>
        <dbReference type="ChEBI" id="CHEBI:16842"/>
        <dbReference type="ChEBI" id="CHEBI:30031"/>
        <dbReference type="ChEBI" id="CHEBI:85958"/>
        <dbReference type="ChEBI" id="CHEBI:85959"/>
    </reaction>
</comment>
<organism evidence="25 26">
    <name type="scientific">Polarella glacialis</name>
    <name type="common">Dinoflagellate</name>
    <dbReference type="NCBI Taxonomy" id="89957"/>
    <lineage>
        <taxon>Eukaryota</taxon>
        <taxon>Sar</taxon>
        <taxon>Alveolata</taxon>
        <taxon>Dinophyceae</taxon>
        <taxon>Suessiales</taxon>
        <taxon>Suessiaceae</taxon>
        <taxon>Polarella</taxon>
    </lineage>
</organism>
<dbReference type="GO" id="GO:0006307">
    <property type="term" value="P:DNA alkylation repair"/>
    <property type="evidence" value="ECO:0007669"/>
    <property type="project" value="InterPro"/>
</dbReference>
<keyword evidence="10" id="KW-0408">Iron</keyword>
<dbReference type="PANTHER" id="PTHR31291">
    <property type="entry name" value="ALPHA-KETOGLUTARATE-DEPENDENT DIOXYGENASE FTO"/>
    <property type="match status" value="1"/>
</dbReference>
<comment type="caution">
    <text evidence="25">The sequence shown here is derived from an EMBL/GenBank/DDBJ whole genome shotgun (WGS) entry which is preliminary data.</text>
</comment>
<feature type="coiled-coil region" evidence="23">
    <location>
        <begin position="186"/>
        <end position="321"/>
    </location>
</feature>
<dbReference type="InterPro" id="IPR008984">
    <property type="entry name" value="SMAD_FHA_dom_sf"/>
</dbReference>
<reference evidence="25" key="1">
    <citation type="submission" date="2021-02" db="EMBL/GenBank/DDBJ databases">
        <authorList>
            <person name="Dougan E. K."/>
            <person name="Rhodes N."/>
            <person name="Thang M."/>
            <person name="Chan C."/>
        </authorList>
    </citation>
    <scope>NUCLEOTIDE SEQUENCE</scope>
</reference>
<evidence type="ECO:0000256" key="8">
    <source>
        <dbReference type="ARBA" id="ARBA00022964"/>
    </source>
</evidence>
<evidence type="ECO:0000256" key="20">
    <source>
        <dbReference type="ARBA" id="ARBA00048582"/>
    </source>
</evidence>
<dbReference type="GO" id="GO:0035516">
    <property type="term" value="F:broad specificity oxidative DNA demethylase activity"/>
    <property type="evidence" value="ECO:0007669"/>
    <property type="project" value="InterPro"/>
</dbReference>
<dbReference type="PROSITE" id="PS50006">
    <property type="entry name" value="FHA_DOMAIN"/>
    <property type="match status" value="1"/>
</dbReference>
<evidence type="ECO:0000256" key="6">
    <source>
        <dbReference type="ARBA" id="ARBA00022490"/>
    </source>
</evidence>
<evidence type="ECO:0000256" key="4">
    <source>
        <dbReference type="ARBA" id="ARBA00012931"/>
    </source>
</evidence>
<dbReference type="InterPro" id="IPR024367">
    <property type="entry name" value="FTO_cat_dom"/>
</dbReference>
<dbReference type="Gene3D" id="2.60.120.590">
    <property type="entry name" value="Alpha-ketoglutarate-dependent dioxygenase AlkB-like"/>
    <property type="match status" value="1"/>
</dbReference>
<evidence type="ECO:0000256" key="22">
    <source>
        <dbReference type="ARBA" id="ARBA00049565"/>
    </source>
</evidence>
<keyword evidence="9" id="KW-0560">Oxidoreductase</keyword>
<evidence type="ECO:0000256" key="3">
    <source>
        <dbReference type="ARBA" id="ARBA00006264"/>
    </source>
</evidence>
<dbReference type="EMBL" id="CAJNNW010002827">
    <property type="protein sequence ID" value="CAE8644684.1"/>
    <property type="molecule type" value="Genomic_DNA"/>
</dbReference>
<dbReference type="PANTHER" id="PTHR31291:SF2">
    <property type="entry name" value="ALPHA-KETOGLUTARATE-DEPENDENT DIOXYGENASE FTO"/>
    <property type="match status" value="1"/>
</dbReference>
<dbReference type="SMART" id="SM00240">
    <property type="entry name" value="FHA"/>
    <property type="match status" value="1"/>
</dbReference>